<keyword evidence="4" id="KW-0449">Lipoprotein</keyword>
<reference evidence="7 8" key="1">
    <citation type="submission" date="2019-12" db="EMBL/GenBank/DDBJ databases">
        <title>Novel species isolated from a subtropical stream in China.</title>
        <authorList>
            <person name="Lu H."/>
        </authorList>
    </citation>
    <scope>NUCLEOTIDE SEQUENCE [LARGE SCALE GENOMIC DNA]</scope>
    <source>
        <strain evidence="7 8">DS3</strain>
    </source>
</reference>
<comment type="similarity">
    <text evidence="4">Belongs to the BamB family.</text>
</comment>
<dbReference type="InterPro" id="IPR018391">
    <property type="entry name" value="PQQ_b-propeller_rpt"/>
</dbReference>
<evidence type="ECO:0000313" key="8">
    <source>
        <dbReference type="Proteomes" id="UP000448575"/>
    </source>
</evidence>
<sequence>MRATRTIIALAVLATAAGCSTMSKLNPFAKEDKFAPAKLEELKPGVPARIVWKHSIGKAGVHVFSPALADNSVFVADADGTIERLDAASGKVQWRSKSKTDLTAGVGVSPNGQVVAVGGEKGKLLAFDGAGKALWEVQASSEILSAPAVGNDVVIVRTGDNKVTAYDAADGKKRWFIQRVTPPLTLRNTPGLVIANGNVYSAQPAGRILALALTNGVPRFEAPLSEPRGATELERVSDISGTPAVYEGDLCAVSYQGKVGCLDLATGVARWSKPASSDVGVGVDQRFVFVSDEKGAVQAFAREGGASAWKNDKLAYRRLSAPVSYGRFVAVGDLEGYVHFLSREDGTVLGRIATGGGAIKAAPVVAGSNVILQTQNGTVAAIAVE</sequence>
<dbReference type="RefSeq" id="WP_161027387.1">
    <property type="nucleotide sequence ID" value="NZ_WWCJ01000016.1"/>
</dbReference>
<dbReference type="SUPFAM" id="SSF50998">
    <property type="entry name" value="Quinoprotein alcohol dehydrogenase-like"/>
    <property type="match status" value="1"/>
</dbReference>
<evidence type="ECO:0000259" key="6">
    <source>
        <dbReference type="Pfam" id="PF13360"/>
    </source>
</evidence>
<dbReference type="AlphaFoldDB" id="A0A6N9HL80"/>
<comment type="subunit">
    <text evidence="4">Part of the Bam complex.</text>
</comment>
<feature type="chain" id="PRO_5027197168" description="Outer membrane protein assembly factor BamB" evidence="5">
    <location>
        <begin position="17"/>
        <end position="385"/>
    </location>
</feature>
<dbReference type="GO" id="GO:0009279">
    <property type="term" value="C:cell outer membrane"/>
    <property type="evidence" value="ECO:0007669"/>
    <property type="project" value="UniProtKB-SubCell"/>
</dbReference>
<keyword evidence="3 4" id="KW-0998">Cell outer membrane</keyword>
<keyword evidence="4" id="KW-0564">Palmitate</keyword>
<comment type="function">
    <text evidence="4">Part of the outer membrane protein assembly complex, which is involved in assembly and insertion of beta-barrel proteins into the outer membrane.</text>
</comment>
<feature type="domain" description="Pyrrolo-quinoline quinone repeat" evidence="6">
    <location>
        <begin position="79"/>
        <end position="311"/>
    </location>
</feature>
<dbReference type="GO" id="GO:0043165">
    <property type="term" value="P:Gram-negative-bacterium-type cell outer membrane assembly"/>
    <property type="evidence" value="ECO:0007669"/>
    <property type="project" value="UniProtKB-UniRule"/>
</dbReference>
<dbReference type="HAMAP" id="MF_00923">
    <property type="entry name" value="OM_assembly_BamB"/>
    <property type="match status" value="1"/>
</dbReference>
<comment type="caution">
    <text evidence="7">The sequence shown here is derived from an EMBL/GenBank/DDBJ whole genome shotgun (WGS) entry which is preliminary data.</text>
</comment>
<evidence type="ECO:0000256" key="1">
    <source>
        <dbReference type="ARBA" id="ARBA00022729"/>
    </source>
</evidence>
<keyword evidence="8" id="KW-1185">Reference proteome</keyword>
<keyword evidence="2 4" id="KW-0472">Membrane</keyword>
<dbReference type="GO" id="GO:0051205">
    <property type="term" value="P:protein insertion into membrane"/>
    <property type="evidence" value="ECO:0007669"/>
    <property type="project" value="UniProtKB-UniRule"/>
</dbReference>
<name>A0A6N9HL80_9BURK</name>
<organism evidence="7 8">
    <name type="scientific">Pseudoduganella guangdongensis</name>
    <dbReference type="NCBI Taxonomy" id="2692179"/>
    <lineage>
        <taxon>Bacteria</taxon>
        <taxon>Pseudomonadati</taxon>
        <taxon>Pseudomonadota</taxon>
        <taxon>Betaproteobacteria</taxon>
        <taxon>Burkholderiales</taxon>
        <taxon>Oxalobacteraceae</taxon>
        <taxon>Telluria group</taxon>
        <taxon>Pseudoduganella</taxon>
    </lineage>
</organism>
<proteinExistence type="inferred from homology"/>
<dbReference type="PROSITE" id="PS51257">
    <property type="entry name" value="PROKAR_LIPOPROTEIN"/>
    <property type="match status" value="1"/>
</dbReference>
<dbReference type="EMBL" id="WWCJ01000016">
    <property type="protein sequence ID" value="MYN04431.1"/>
    <property type="molecule type" value="Genomic_DNA"/>
</dbReference>
<dbReference type="NCBIfam" id="TIGR03300">
    <property type="entry name" value="assembly_YfgL"/>
    <property type="match status" value="1"/>
</dbReference>
<dbReference type="InterPro" id="IPR015943">
    <property type="entry name" value="WD40/YVTN_repeat-like_dom_sf"/>
</dbReference>
<dbReference type="PANTHER" id="PTHR34512">
    <property type="entry name" value="CELL SURFACE PROTEIN"/>
    <property type="match status" value="1"/>
</dbReference>
<dbReference type="PANTHER" id="PTHR34512:SF30">
    <property type="entry name" value="OUTER MEMBRANE PROTEIN ASSEMBLY FACTOR BAMB"/>
    <property type="match status" value="1"/>
</dbReference>
<accession>A0A6N9HL80</accession>
<evidence type="ECO:0000256" key="2">
    <source>
        <dbReference type="ARBA" id="ARBA00023136"/>
    </source>
</evidence>
<dbReference type="InterPro" id="IPR002372">
    <property type="entry name" value="PQQ_rpt_dom"/>
</dbReference>
<comment type="subcellular location">
    <subcellularLocation>
        <location evidence="4">Cell outer membrane</location>
        <topology evidence="4">Lipid-anchor</topology>
    </subcellularLocation>
</comment>
<dbReference type="InterPro" id="IPR017687">
    <property type="entry name" value="BamB"/>
</dbReference>
<dbReference type="Pfam" id="PF13360">
    <property type="entry name" value="PQQ_2"/>
    <property type="match status" value="1"/>
</dbReference>
<feature type="signal peptide" evidence="5">
    <location>
        <begin position="1"/>
        <end position="16"/>
    </location>
</feature>
<gene>
    <name evidence="4 7" type="primary">bamB</name>
    <name evidence="7" type="ORF">GTP41_20275</name>
</gene>
<keyword evidence="1 4" id="KW-0732">Signal</keyword>
<dbReference type="SMART" id="SM00564">
    <property type="entry name" value="PQQ"/>
    <property type="match status" value="4"/>
</dbReference>
<dbReference type="InterPro" id="IPR011047">
    <property type="entry name" value="Quinoprotein_ADH-like_sf"/>
</dbReference>
<evidence type="ECO:0000256" key="4">
    <source>
        <dbReference type="HAMAP-Rule" id="MF_00923"/>
    </source>
</evidence>
<dbReference type="Gene3D" id="2.130.10.10">
    <property type="entry name" value="YVTN repeat-like/Quinoprotein amine dehydrogenase"/>
    <property type="match status" value="1"/>
</dbReference>
<dbReference type="Proteomes" id="UP000448575">
    <property type="component" value="Unassembled WGS sequence"/>
</dbReference>
<evidence type="ECO:0000256" key="5">
    <source>
        <dbReference type="SAM" id="SignalP"/>
    </source>
</evidence>
<protein>
    <recommendedName>
        <fullName evidence="4">Outer membrane protein assembly factor BamB</fullName>
    </recommendedName>
</protein>
<evidence type="ECO:0000256" key="3">
    <source>
        <dbReference type="ARBA" id="ARBA00023237"/>
    </source>
</evidence>
<evidence type="ECO:0000313" key="7">
    <source>
        <dbReference type="EMBL" id="MYN04431.1"/>
    </source>
</evidence>